<feature type="transmembrane region" description="Helical" evidence="5">
    <location>
        <begin position="237"/>
        <end position="257"/>
    </location>
</feature>
<dbReference type="AlphaFoldDB" id="A0A4Z0RXW0"/>
<evidence type="ECO:0000256" key="1">
    <source>
        <dbReference type="ARBA" id="ARBA00022670"/>
    </source>
</evidence>
<keyword evidence="5" id="KW-0812">Transmembrane</keyword>
<reference evidence="6 7" key="1">
    <citation type="submission" date="2018-03" db="EMBL/GenBank/DDBJ databases">
        <title>Genome sequencing of Weissella confusa isolates.</title>
        <authorList>
            <person name="Kajala I."/>
            <person name="Baruah R."/>
            <person name="Bergsveinson J."/>
            <person name="Juvonen R."/>
            <person name="Ziola B."/>
        </authorList>
    </citation>
    <scope>NUCLEOTIDE SEQUENCE [LARGE SCALE GENOMIC DNA]</scope>
    <source>
        <strain evidence="6 7">VTT E-062653</strain>
    </source>
</reference>
<comment type="caution">
    <text evidence="6">The sequence shown here is derived from an EMBL/GenBank/DDBJ whole genome shotgun (WGS) entry which is preliminary data.</text>
</comment>
<name>A0A4Z0RXW0_WEICO</name>
<keyword evidence="2" id="KW-0378">Hydrolase</keyword>
<dbReference type="NCBIfam" id="TIGR01076">
    <property type="entry name" value="sortase_fam"/>
    <property type="match status" value="1"/>
</dbReference>
<dbReference type="RefSeq" id="WP_135520647.1">
    <property type="nucleotide sequence ID" value="NZ_PVSN01000070.1"/>
</dbReference>
<accession>A0A4Z0RXW0</accession>
<evidence type="ECO:0000313" key="6">
    <source>
        <dbReference type="EMBL" id="TGE71035.1"/>
    </source>
</evidence>
<evidence type="ECO:0000313" key="7">
    <source>
        <dbReference type="Proteomes" id="UP000297646"/>
    </source>
</evidence>
<sequence length="258" mass="29117">MGKQSFQHSKKIKTVIIAILTLAAVLFSVPFLQDFYTCYVKSTTSVKYVSKLPKVIQPAETIHAPTLQTVMNMNTHARTAVGRVVMPSVGLDDDIYAGLTNENLFYGAVTLFPNRTVHKHNLVLIGHNMGHTKVHFGVLEGAKVGQKAYLQYLGKYYQYTIYKTSTILETEINKVKDTVDSELSLVTCSAPTRTPNRILVQAKLDGEITKPRSQVYMQRSHMNMAKNTQKSVVGYDFWPLFVIWLVYLLLVILVIMLK</sequence>
<proteinExistence type="predicted"/>
<dbReference type="GO" id="GO:0006508">
    <property type="term" value="P:proteolysis"/>
    <property type="evidence" value="ECO:0007669"/>
    <property type="project" value="UniProtKB-KW"/>
</dbReference>
<organism evidence="6 7">
    <name type="scientific">Weissella confusa</name>
    <name type="common">Lactobacillus confusus</name>
    <dbReference type="NCBI Taxonomy" id="1583"/>
    <lineage>
        <taxon>Bacteria</taxon>
        <taxon>Bacillati</taxon>
        <taxon>Bacillota</taxon>
        <taxon>Bacilli</taxon>
        <taxon>Lactobacillales</taxon>
        <taxon>Lactobacillaceae</taxon>
        <taxon>Weissella</taxon>
    </lineage>
</organism>
<gene>
    <name evidence="6" type="ORF">C6P11_09600</name>
</gene>
<keyword evidence="1" id="KW-0645">Protease</keyword>
<dbReference type="GO" id="GO:0008234">
    <property type="term" value="F:cysteine-type peptidase activity"/>
    <property type="evidence" value="ECO:0007669"/>
    <property type="project" value="UniProtKB-KW"/>
</dbReference>
<dbReference type="EMBL" id="PVSN01000070">
    <property type="protein sequence ID" value="TGE71035.1"/>
    <property type="molecule type" value="Genomic_DNA"/>
</dbReference>
<dbReference type="OrthoDB" id="2243719at2"/>
<protein>
    <recommendedName>
        <fullName evidence="8">Class A sortase</fullName>
    </recommendedName>
</protein>
<dbReference type="InterPro" id="IPR005754">
    <property type="entry name" value="Sortase"/>
</dbReference>
<dbReference type="CDD" id="cd06165">
    <property type="entry name" value="Sortase_A"/>
    <property type="match status" value="1"/>
</dbReference>
<dbReference type="Proteomes" id="UP000297646">
    <property type="component" value="Unassembled WGS sequence"/>
</dbReference>
<keyword evidence="5" id="KW-1133">Transmembrane helix</keyword>
<keyword evidence="3" id="KW-0788">Thiol protease</keyword>
<evidence type="ECO:0000256" key="5">
    <source>
        <dbReference type="SAM" id="Phobius"/>
    </source>
</evidence>
<dbReference type="SUPFAM" id="SSF63817">
    <property type="entry name" value="Sortase"/>
    <property type="match status" value="1"/>
</dbReference>
<feature type="active site" description="Proton donor/acceptor" evidence="4">
    <location>
        <position position="127"/>
    </location>
</feature>
<feature type="active site" description="Acyl-thioester intermediate" evidence="4">
    <location>
        <position position="188"/>
    </location>
</feature>
<feature type="transmembrane region" description="Helical" evidence="5">
    <location>
        <begin position="12"/>
        <end position="32"/>
    </location>
</feature>
<evidence type="ECO:0008006" key="8">
    <source>
        <dbReference type="Google" id="ProtNLM"/>
    </source>
</evidence>
<keyword evidence="5" id="KW-0472">Membrane</keyword>
<evidence type="ECO:0000256" key="2">
    <source>
        <dbReference type="ARBA" id="ARBA00022801"/>
    </source>
</evidence>
<dbReference type="InterPro" id="IPR023365">
    <property type="entry name" value="Sortase_dom-sf"/>
</dbReference>
<evidence type="ECO:0000256" key="3">
    <source>
        <dbReference type="ARBA" id="ARBA00022807"/>
    </source>
</evidence>
<evidence type="ECO:0000256" key="4">
    <source>
        <dbReference type="PIRSR" id="PIRSR605754-1"/>
    </source>
</evidence>
<dbReference type="Pfam" id="PF04203">
    <property type="entry name" value="Sortase"/>
    <property type="match status" value="1"/>
</dbReference>
<dbReference type="Gene3D" id="2.40.260.10">
    <property type="entry name" value="Sortase"/>
    <property type="match status" value="1"/>
</dbReference>
<dbReference type="InterPro" id="IPR042007">
    <property type="entry name" value="Sortase_A"/>
</dbReference>